<dbReference type="SUPFAM" id="SSF55931">
    <property type="entry name" value="Glutamine synthetase/guanido kinase"/>
    <property type="match status" value="1"/>
</dbReference>
<dbReference type="GO" id="GO:0005524">
    <property type="term" value="F:ATP binding"/>
    <property type="evidence" value="ECO:0007669"/>
    <property type="project" value="UniProtKB-KW"/>
</dbReference>
<evidence type="ECO:0000256" key="7">
    <source>
        <dbReference type="PROSITE-ProRule" id="PRU01330"/>
    </source>
</evidence>
<dbReference type="InterPro" id="IPR008147">
    <property type="entry name" value="Gln_synt_N"/>
</dbReference>
<evidence type="ECO:0000256" key="1">
    <source>
        <dbReference type="ARBA" id="ARBA00001946"/>
    </source>
</evidence>
<evidence type="ECO:0000313" key="11">
    <source>
        <dbReference type="EMBL" id="QJE00416.1"/>
    </source>
</evidence>
<dbReference type="PROSITE" id="PS00181">
    <property type="entry name" value="GLNA_ATP"/>
    <property type="match status" value="1"/>
</dbReference>
<dbReference type="Gene3D" id="3.10.20.70">
    <property type="entry name" value="Glutamine synthetase, N-terminal domain"/>
    <property type="match status" value="1"/>
</dbReference>
<dbReference type="FunFam" id="3.30.590.10:FF:000005">
    <property type="entry name" value="Probable glutamine synthetase"/>
    <property type="match status" value="1"/>
</dbReference>
<comment type="similarity">
    <text evidence="2 7 8">Belongs to the glutamine synthetase family.</text>
</comment>
<keyword evidence="12" id="KW-1185">Reference proteome</keyword>
<dbReference type="PANTHER" id="PTHR43785">
    <property type="entry name" value="GAMMA-GLUTAMYLPUTRESCINE SYNTHETASE"/>
    <property type="match status" value="1"/>
</dbReference>
<dbReference type="Gene3D" id="3.30.590.10">
    <property type="entry name" value="Glutamine synthetase/guanido kinase, catalytic domain"/>
    <property type="match status" value="1"/>
</dbReference>
<dbReference type="InterPro" id="IPR014746">
    <property type="entry name" value="Gln_synth/guanido_kin_cat_dom"/>
</dbReference>
<reference evidence="11 12" key="1">
    <citation type="submission" date="2020-04" db="EMBL/GenBank/DDBJ databases">
        <title>Genome sequencing of novel species.</title>
        <authorList>
            <person name="Heo J."/>
            <person name="Kim S.-J."/>
            <person name="Kim J.-S."/>
            <person name="Hong S.-B."/>
            <person name="Kwon S.-W."/>
        </authorList>
    </citation>
    <scope>NUCLEOTIDE SEQUENCE [LARGE SCALE GENOMIC DNA]</scope>
    <source>
        <strain evidence="11 12">GN2-R2</strain>
    </source>
</reference>
<organism evidence="11 12">
    <name type="scientific">Massilia forsythiae</name>
    <dbReference type="NCBI Taxonomy" id="2728020"/>
    <lineage>
        <taxon>Bacteria</taxon>
        <taxon>Pseudomonadati</taxon>
        <taxon>Pseudomonadota</taxon>
        <taxon>Betaproteobacteria</taxon>
        <taxon>Burkholderiales</taxon>
        <taxon>Oxalobacteraceae</taxon>
        <taxon>Telluria group</taxon>
        <taxon>Massilia</taxon>
    </lineage>
</organism>
<dbReference type="PANTHER" id="PTHR43785:SF3">
    <property type="entry name" value="GS CATALYTIC DOMAIN-CONTAINING PROTEIN"/>
    <property type="match status" value="1"/>
</dbReference>
<dbReference type="PROSITE" id="PS51987">
    <property type="entry name" value="GS_CATALYTIC"/>
    <property type="match status" value="1"/>
</dbReference>
<dbReference type="GO" id="GO:0006542">
    <property type="term" value="P:glutamine biosynthetic process"/>
    <property type="evidence" value="ECO:0007669"/>
    <property type="project" value="InterPro"/>
</dbReference>
<dbReference type="KEGG" id="mfy:HH212_10595"/>
<dbReference type="Proteomes" id="UP000502415">
    <property type="component" value="Chromosome"/>
</dbReference>
<evidence type="ECO:0000259" key="10">
    <source>
        <dbReference type="PROSITE" id="PS51987"/>
    </source>
</evidence>
<evidence type="ECO:0000256" key="8">
    <source>
        <dbReference type="RuleBase" id="RU000384"/>
    </source>
</evidence>
<dbReference type="PROSITE" id="PS51986">
    <property type="entry name" value="GS_BETA_GRASP"/>
    <property type="match status" value="1"/>
</dbReference>
<protein>
    <submittedName>
        <fullName evidence="11">Glutamine synthetase</fullName>
    </submittedName>
</protein>
<dbReference type="AlphaFoldDB" id="A0A7Z2ZSF6"/>
<feature type="domain" description="GS beta-grasp" evidence="9">
    <location>
        <begin position="19"/>
        <end position="108"/>
    </location>
</feature>
<dbReference type="SUPFAM" id="SSF54368">
    <property type="entry name" value="Glutamine synthetase, N-terminal domain"/>
    <property type="match status" value="1"/>
</dbReference>
<sequence length="449" mass="49569">MSPAVGDTMRDFLRDHDIHEVECVIADMTGIARGKILPKDLFLAGEQMRLPKSVLLNTVNGDQPDNTPYVGPTDPDMVCAPDPATMRVVPWASERVALVIHDCRNFDGSLVDLAPRSVLRRVLGKYAARGWTPVVAPEMEFYLVARTTDPHQPLIPPMGRSGFTEQGRQSYSIDAVNDFDAFFLELSAFCKQHELGVETLIHEAGAGQMEINFAHGDALELADRVFLFKRAVRETALRHGIFATFMAKPMETEPGSAMHVHQSVVDVASGHNVFSNRDGSESALFHRFIGGLEKYVPPATLLFAPHVNSYRRLSRFESAPTNVHWGYDNRTCGIRIPNAGAANRRVENRVPGVDVNPYLAMASTLACGYLGMVEGLAPSAHTADNAEHVHGELPRNLEDAIQQLRACPALAEMLGPLFVAAFCEVKELEFATFSRVISSWERQHLMLLV</sequence>
<dbReference type="GO" id="GO:0006598">
    <property type="term" value="P:polyamine catabolic process"/>
    <property type="evidence" value="ECO:0007669"/>
    <property type="project" value="TreeGrafter"/>
</dbReference>
<keyword evidence="4" id="KW-0547">Nucleotide-binding</keyword>
<evidence type="ECO:0000256" key="4">
    <source>
        <dbReference type="ARBA" id="ARBA00022741"/>
    </source>
</evidence>
<evidence type="ECO:0000256" key="3">
    <source>
        <dbReference type="ARBA" id="ARBA00022598"/>
    </source>
</evidence>
<dbReference type="SMART" id="SM01230">
    <property type="entry name" value="Gln-synt_C"/>
    <property type="match status" value="1"/>
</dbReference>
<name>A0A7Z2ZSF6_9BURK</name>
<evidence type="ECO:0000256" key="5">
    <source>
        <dbReference type="ARBA" id="ARBA00022840"/>
    </source>
</evidence>
<dbReference type="Pfam" id="PF00120">
    <property type="entry name" value="Gln-synt_C"/>
    <property type="match status" value="1"/>
</dbReference>
<evidence type="ECO:0000256" key="6">
    <source>
        <dbReference type="ARBA" id="ARBA00022842"/>
    </source>
</evidence>
<gene>
    <name evidence="11" type="ORF">HH212_10595</name>
</gene>
<keyword evidence="3" id="KW-0436">Ligase</keyword>
<dbReference type="InterPro" id="IPR008146">
    <property type="entry name" value="Gln_synth_cat_dom"/>
</dbReference>
<keyword evidence="5" id="KW-0067">ATP-binding</keyword>
<keyword evidence="6" id="KW-0460">Magnesium</keyword>
<accession>A0A7Z2ZSF6</accession>
<dbReference type="InterPro" id="IPR027303">
    <property type="entry name" value="Gln_synth_gly_rich_site"/>
</dbReference>
<dbReference type="EMBL" id="CP051685">
    <property type="protein sequence ID" value="QJE00416.1"/>
    <property type="molecule type" value="Genomic_DNA"/>
</dbReference>
<dbReference type="RefSeq" id="WP_170202448.1">
    <property type="nucleotide sequence ID" value="NZ_CP051685.1"/>
</dbReference>
<proteinExistence type="inferred from homology"/>
<evidence type="ECO:0000313" key="12">
    <source>
        <dbReference type="Proteomes" id="UP000502415"/>
    </source>
</evidence>
<feature type="domain" description="GS catalytic" evidence="10">
    <location>
        <begin position="115"/>
        <end position="449"/>
    </location>
</feature>
<dbReference type="GO" id="GO:0004356">
    <property type="term" value="F:glutamine synthetase activity"/>
    <property type="evidence" value="ECO:0007669"/>
    <property type="project" value="InterPro"/>
</dbReference>
<evidence type="ECO:0000259" key="9">
    <source>
        <dbReference type="PROSITE" id="PS51986"/>
    </source>
</evidence>
<evidence type="ECO:0000256" key="2">
    <source>
        <dbReference type="ARBA" id="ARBA00009897"/>
    </source>
</evidence>
<comment type="cofactor">
    <cofactor evidence="1">
        <name>Mg(2+)</name>
        <dbReference type="ChEBI" id="CHEBI:18420"/>
    </cofactor>
</comment>
<dbReference type="InterPro" id="IPR036651">
    <property type="entry name" value="Gln_synt_N_sf"/>
</dbReference>